<reference evidence="6 7" key="1">
    <citation type="submission" date="2016-10" db="EMBL/GenBank/DDBJ databases">
        <authorList>
            <person name="de Groot N.N."/>
        </authorList>
    </citation>
    <scope>NUCLEOTIDE SEQUENCE [LARGE SCALE GENOMIC DNA]</scope>
    <source>
        <strain evidence="6 7">S137</strain>
    </source>
</reference>
<dbReference type="GO" id="GO:0004601">
    <property type="term" value="F:peroxidase activity"/>
    <property type="evidence" value="ECO:0007669"/>
    <property type="project" value="UniProtKB-KW"/>
</dbReference>
<dbReference type="GO" id="GO:0034599">
    <property type="term" value="P:cellular response to oxidative stress"/>
    <property type="evidence" value="ECO:0007669"/>
    <property type="project" value="TreeGrafter"/>
</dbReference>
<evidence type="ECO:0000313" key="7">
    <source>
        <dbReference type="Proteomes" id="UP000182412"/>
    </source>
</evidence>
<dbReference type="InterPro" id="IPR036249">
    <property type="entry name" value="Thioredoxin-like_sf"/>
</dbReference>
<dbReference type="AlphaFoldDB" id="A0A1H0N9U4"/>
<dbReference type="EMBL" id="FNJQ01000003">
    <property type="protein sequence ID" value="SDO89499.1"/>
    <property type="molecule type" value="Genomic_DNA"/>
</dbReference>
<comment type="similarity">
    <text evidence="1 5">Belongs to the glutathione peroxidase family.</text>
</comment>
<dbReference type="PROSITE" id="PS00763">
    <property type="entry name" value="GLUTATHIONE_PEROXID_2"/>
    <property type="match status" value="1"/>
</dbReference>
<gene>
    <name evidence="6" type="ORF">SAMN05216366_1034</name>
</gene>
<dbReference type="PANTHER" id="PTHR11592:SF78">
    <property type="entry name" value="GLUTATHIONE PEROXIDASE"/>
    <property type="match status" value="1"/>
</dbReference>
<dbReference type="PROSITE" id="PS51355">
    <property type="entry name" value="GLUTATHIONE_PEROXID_3"/>
    <property type="match status" value="1"/>
</dbReference>
<evidence type="ECO:0000256" key="5">
    <source>
        <dbReference type="RuleBase" id="RU000499"/>
    </source>
</evidence>
<dbReference type="OrthoDB" id="9809733at2"/>
<dbReference type="PIRSF" id="PIRSF000303">
    <property type="entry name" value="Glutathion_perox"/>
    <property type="match status" value="1"/>
</dbReference>
<dbReference type="SUPFAM" id="SSF52833">
    <property type="entry name" value="Thioredoxin-like"/>
    <property type="match status" value="1"/>
</dbReference>
<dbReference type="RefSeq" id="WP_074571218.1">
    <property type="nucleotide sequence ID" value="NZ_FNJQ01000003.1"/>
</dbReference>
<proteinExistence type="inferred from homology"/>
<dbReference type="InterPro" id="IPR029760">
    <property type="entry name" value="GPX_CS"/>
</dbReference>
<feature type="active site" evidence="4">
    <location>
        <position position="35"/>
    </location>
</feature>
<dbReference type="CDD" id="cd00340">
    <property type="entry name" value="GSH_Peroxidase"/>
    <property type="match status" value="1"/>
</dbReference>
<name>A0A1H0N9U4_SELRU</name>
<keyword evidence="3 5" id="KW-0560">Oxidoreductase</keyword>
<accession>A0A1H0N9U4</accession>
<dbReference type="PANTHER" id="PTHR11592">
    <property type="entry name" value="GLUTATHIONE PEROXIDASE"/>
    <property type="match status" value="1"/>
</dbReference>
<evidence type="ECO:0000256" key="4">
    <source>
        <dbReference type="PIRSR" id="PIRSR000303-1"/>
    </source>
</evidence>
<dbReference type="FunFam" id="3.40.30.10:FF:000010">
    <property type="entry name" value="Glutathione peroxidase"/>
    <property type="match status" value="1"/>
</dbReference>
<dbReference type="PROSITE" id="PS00460">
    <property type="entry name" value="GLUTATHIONE_PEROXID_1"/>
    <property type="match status" value="1"/>
</dbReference>
<evidence type="ECO:0000256" key="1">
    <source>
        <dbReference type="ARBA" id="ARBA00006926"/>
    </source>
</evidence>
<dbReference type="Gene3D" id="3.40.30.10">
    <property type="entry name" value="Glutaredoxin"/>
    <property type="match status" value="1"/>
</dbReference>
<protein>
    <recommendedName>
        <fullName evidence="5">Glutathione peroxidase</fullName>
    </recommendedName>
</protein>
<sequence length="182" mass="20581">MGIYDFPVRTNKGEEKSLADYKGKVLIIVNTASKCGFTPQFKELQDLYMKYKGQGLEILGFPCNQFAGQEPGSNREVQEFCRLNYGVTFQIFEKGDVRGETAQPLFKYLVEQQGFKGFDKDHPIAAKLEEALQQNFPEYLEGDSIKWNFTKFLVDRAGNVVARFEPTASPAKMAADIEKLLA</sequence>
<dbReference type="Proteomes" id="UP000182412">
    <property type="component" value="Unassembled WGS sequence"/>
</dbReference>
<dbReference type="InterPro" id="IPR029759">
    <property type="entry name" value="GPX_AS"/>
</dbReference>
<dbReference type="PRINTS" id="PR01011">
    <property type="entry name" value="GLUTPROXDASE"/>
</dbReference>
<dbReference type="InterPro" id="IPR000889">
    <property type="entry name" value="Glutathione_peroxidase"/>
</dbReference>
<dbReference type="Pfam" id="PF00255">
    <property type="entry name" value="GSHPx"/>
    <property type="match status" value="1"/>
</dbReference>
<organism evidence="6 7">
    <name type="scientific">Selenomonas ruminantium</name>
    <dbReference type="NCBI Taxonomy" id="971"/>
    <lineage>
        <taxon>Bacteria</taxon>
        <taxon>Bacillati</taxon>
        <taxon>Bacillota</taxon>
        <taxon>Negativicutes</taxon>
        <taxon>Selenomonadales</taxon>
        <taxon>Selenomonadaceae</taxon>
        <taxon>Selenomonas</taxon>
    </lineage>
</organism>
<evidence type="ECO:0000313" key="6">
    <source>
        <dbReference type="EMBL" id="SDO89499.1"/>
    </source>
</evidence>
<evidence type="ECO:0000256" key="3">
    <source>
        <dbReference type="ARBA" id="ARBA00023002"/>
    </source>
</evidence>
<evidence type="ECO:0000256" key="2">
    <source>
        <dbReference type="ARBA" id="ARBA00022559"/>
    </source>
</evidence>
<keyword evidence="2 5" id="KW-0575">Peroxidase</keyword>